<organism evidence="3 4">
    <name type="scientific">Pelagivirga sediminicola</name>
    <dbReference type="NCBI Taxonomy" id="2170575"/>
    <lineage>
        <taxon>Bacteria</taxon>
        <taxon>Pseudomonadati</taxon>
        <taxon>Pseudomonadota</taxon>
        <taxon>Alphaproteobacteria</taxon>
        <taxon>Rhodobacterales</taxon>
        <taxon>Paracoccaceae</taxon>
        <taxon>Pelagivirga</taxon>
    </lineage>
</organism>
<dbReference type="PRINTS" id="PR00412">
    <property type="entry name" value="EPOXHYDRLASE"/>
</dbReference>
<protein>
    <submittedName>
        <fullName evidence="3">Alpha/beta hydrolase</fullName>
    </submittedName>
</protein>
<sequence>MTSWSSPSAARSGAARITGSAIAIRISKSSGAMTFEARHTVRTPTGRMAWRQWGTRGPLIVLLHGVGLNADIWEPQADALSGTHRVFAVDLPGHGASDPLQKGAGLEDFAGRILAAMDGFADGPVLLVGHSMGALVTIAAALAAPERIRGIAALNAVYCRTPSARAAAEARAALLEQAGVMASIEPTIERWFGPGDAARRDSHASTLRAMLADVDPVGYARAYRIFATQDRAFEGRMKDLAMPALFLTGADDPNSTPDMSRAMADAAPRGEALIVPGARHMAGFVTPGPVNAALHDFSARVLAQSGAGETT</sequence>
<evidence type="ECO:0000313" key="3">
    <source>
        <dbReference type="EMBL" id="PVA10627.1"/>
    </source>
</evidence>
<feature type="domain" description="AB hydrolase-1" evidence="2">
    <location>
        <begin position="60"/>
        <end position="292"/>
    </location>
</feature>
<dbReference type="InterPro" id="IPR000073">
    <property type="entry name" value="AB_hydrolase_1"/>
</dbReference>
<gene>
    <name evidence="3" type="ORF">DC366_06940</name>
</gene>
<dbReference type="PANTHER" id="PTHR43798:SF31">
    <property type="entry name" value="AB HYDROLASE SUPERFAMILY PROTEIN YCLE"/>
    <property type="match status" value="1"/>
</dbReference>
<dbReference type="EMBL" id="QCYH01000003">
    <property type="protein sequence ID" value="PVA10627.1"/>
    <property type="molecule type" value="Genomic_DNA"/>
</dbReference>
<accession>A0A2T7G8A9</accession>
<dbReference type="SUPFAM" id="SSF53474">
    <property type="entry name" value="alpha/beta-Hydrolases"/>
    <property type="match status" value="1"/>
</dbReference>
<reference evidence="3 4" key="1">
    <citation type="submission" date="2018-04" db="EMBL/GenBank/DDBJ databases">
        <title>Pelagivirga bohaiensis gen. nov., sp. nov., a bacterium isolated from the Bohai Sea.</title>
        <authorList>
            <person name="Ji X."/>
        </authorList>
    </citation>
    <scope>NUCLEOTIDE SEQUENCE [LARGE SCALE GENOMIC DNA]</scope>
    <source>
        <strain evidence="3 4">BH-SD19</strain>
    </source>
</reference>
<proteinExistence type="predicted"/>
<name>A0A2T7G8A9_9RHOB</name>
<dbReference type="InterPro" id="IPR029058">
    <property type="entry name" value="AB_hydrolase_fold"/>
</dbReference>
<dbReference type="PANTHER" id="PTHR43798">
    <property type="entry name" value="MONOACYLGLYCEROL LIPASE"/>
    <property type="match status" value="1"/>
</dbReference>
<dbReference type="AlphaFoldDB" id="A0A2T7G8A9"/>
<evidence type="ECO:0000259" key="2">
    <source>
        <dbReference type="Pfam" id="PF12697"/>
    </source>
</evidence>
<keyword evidence="4" id="KW-1185">Reference proteome</keyword>
<dbReference type="Pfam" id="PF12697">
    <property type="entry name" value="Abhydrolase_6"/>
    <property type="match status" value="1"/>
</dbReference>
<dbReference type="GO" id="GO:0016020">
    <property type="term" value="C:membrane"/>
    <property type="evidence" value="ECO:0007669"/>
    <property type="project" value="TreeGrafter"/>
</dbReference>
<comment type="caution">
    <text evidence="3">The sequence shown here is derived from an EMBL/GenBank/DDBJ whole genome shotgun (WGS) entry which is preliminary data.</text>
</comment>
<dbReference type="GO" id="GO:0016787">
    <property type="term" value="F:hydrolase activity"/>
    <property type="evidence" value="ECO:0007669"/>
    <property type="project" value="UniProtKB-KW"/>
</dbReference>
<dbReference type="Gene3D" id="3.40.50.1820">
    <property type="entry name" value="alpha/beta hydrolase"/>
    <property type="match status" value="1"/>
</dbReference>
<dbReference type="PRINTS" id="PR00111">
    <property type="entry name" value="ABHYDROLASE"/>
</dbReference>
<keyword evidence="1 3" id="KW-0378">Hydrolase</keyword>
<evidence type="ECO:0000256" key="1">
    <source>
        <dbReference type="ARBA" id="ARBA00022801"/>
    </source>
</evidence>
<dbReference type="InterPro" id="IPR000639">
    <property type="entry name" value="Epox_hydrolase-like"/>
</dbReference>
<dbReference type="InterPro" id="IPR050266">
    <property type="entry name" value="AB_hydrolase_sf"/>
</dbReference>
<evidence type="ECO:0000313" key="4">
    <source>
        <dbReference type="Proteomes" id="UP000244446"/>
    </source>
</evidence>
<dbReference type="Proteomes" id="UP000244446">
    <property type="component" value="Unassembled WGS sequence"/>
</dbReference>
<dbReference type="OrthoDB" id="9804723at2"/>